<evidence type="ECO:0000256" key="1">
    <source>
        <dbReference type="ARBA" id="ARBA00022801"/>
    </source>
</evidence>
<dbReference type="InterPro" id="IPR047148">
    <property type="entry name" value="PLPL9"/>
</dbReference>
<dbReference type="AlphaFoldDB" id="A0A183J400"/>
<dbReference type="PANTHER" id="PTHR24139:SF34">
    <property type="entry name" value="85_88 KDA CALCIUM-INDEPENDENT PHOSPHOLIPASE A2"/>
    <property type="match status" value="1"/>
</dbReference>
<dbReference type="GO" id="GO:0052816">
    <property type="term" value="F:long-chain fatty acyl-CoA hydrolase activity"/>
    <property type="evidence" value="ECO:0007669"/>
    <property type="project" value="TreeGrafter"/>
</dbReference>
<dbReference type="GO" id="GO:2000304">
    <property type="term" value="P:positive regulation of ceramide biosynthetic process"/>
    <property type="evidence" value="ECO:0007669"/>
    <property type="project" value="TreeGrafter"/>
</dbReference>
<dbReference type="WBParaSite" id="SBAD_0001096801-mRNA-1">
    <property type="protein sequence ID" value="SBAD_0001096801-mRNA-1"/>
    <property type="gene ID" value="SBAD_0001096801"/>
</dbReference>
<dbReference type="GO" id="GO:0005739">
    <property type="term" value="C:mitochondrion"/>
    <property type="evidence" value="ECO:0007669"/>
    <property type="project" value="TreeGrafter"/>
</dbReference>
<dbReference type="PANTHER" id="PTHR24139">
    <property type="entry name" value="CALCIUM-INDEPENDENT PHOSPHOLIPASE A2"/>
    <property type="match status" value="1"/>
</dbReference>
<keyword evidence="1" id="KW-0378">Hydrolase</keyword>
<dbReference type="SUPFAM" id="SSF52151">
    <property type="entry name" value="FabD/lysophospholipase-like"/>
    <property type="match status" value="1"/>
</dbReference>
<dbReference type="InterPro" id="IPR016035">
    <property type="entry name" value="Acyl_Trfase/lysoPLipase"/>
</dbReference>
<evidence type="ECO:0000313" key="2">
    <source>
        <dbReference type="WBParaSite" id="SBAD_0001096801-mRNA-1"/>
    </source>
</evidence>
<dbReference type="GO" id="GO:0047499">
    <property type="term" value="F:calcium-independent phospholipase A2 activity"/>
    <property type="evidence" value="ECO:0007669"/>
    <property type="project" value="InterPro"/>
</dbReference>
<sequence length="131" mass="15178">LVLPALTRVTLLGKSLRECQKIYIRLKDQLFDGRKRPYDSETLTKFIKDEIGAETTLADITGKRFIITTVMADKHPIRLHLFRNYTLPVDTEVAANLRFDDPKGEIRFWLQLFKSSNLRTLLSNELTIHCS</sequence>
<name>A0A183J400_9BILA</name>
<organism evidence="2">
    <name type="scientific">Soboliphyme baturini</name>
    <dbReference type="NCBI Taxonomy" id="241478"/>
    <lineage>
        <taxon>Eukaryota</taxon>
        <taxon>Metazoa</taxon>
        <taxon>Ecdysozoa</taxon>
        <taxon>Nematoda</taxon>
        <taxon>Enoplea</taxon>
        <taxon>Dorylaimia</taxon>
        <taxon>Dioctophymatida</taxon>
        <taxon>Dioctophymatoidea</taxon>
        <taxon>Soboliphymatidae</taxon>
        <taxon>Soboliphyme</taxon>
    </lineage>
</organism>
<proteinExistence type="predicted"/>
<dbReference type="Gene3D" id="3.40.1090.10">
    <property type="entry name" value="Cytosolic phospholipase A2 catalytic domain"/>
    <property type="match status" value="1"/>
</dbReference>
<accession>A0A183J400</accession>
<protein>
    <submittedName>
        <fullName evidence="2">Brix domain-containing protein</fullName>
    </submittedName>
</protein>
<reference evidence="2" key="1">
    <citation type="submission" date="2016-06" db="UniProtKB">
        <authorList>
            <consortium name="WormBaseParasite"/>
        </authorList>
    </citation>
    <scope>IDENTIFICATION</scope>
</reference>